<dbReference type="GO" id="GO:0003755">
    <property type="term" value="F:peptidyl-prolyl cis-trans isomerase activity"/>
    <property type="evidence" value="ECO:0007669"/>
    <property type="project" value="UniProtKB-UniRule"/>
</dbReference>
<evidence type="ECO:0000256" key="5">
    <source>
        <dbReference type="RuleBase" id="RU363019"/>
    </source>
</evidence>
<dbReference type="AlphaFoldDB" id="A0A939GAH3"/>
<evidence type="ECO:0000313" key="7">
    <source>
        <dbReference type="EMBL" id="MBO0933062.1"/>
    </source>
</evidence>
<comment type="function">
    <text evidence="1 5">PPIases accelerate the folding of proteins. It catalyzes the cis-trans isomerization of proline imidic peptide bonds in oligopeptides.</text>
</comment>
<dbReference type="EMBL" id="JAFMYU010000016">
    <property type="protein sequence ID" value="MBO0933062.1"/>
    <property type="molecule type" value="Genomic_DNA"/>
</dbReference>
<evidence type="ECO:0000256" key="2">
    <source>
        <dbReference type="ARBA" id="ARBA00007365"/>
    </source>
</evidence>
<protein>
    <recommendedName>
        <fullName evidence="5">Peptidyl-prolyl cis-trans isomerase</fullName>
        <shortName evidence="5">PPIase</shortName>
        <ecNumber evidence="5">5.2.1.8</ecNumber>
    </recommendedName>
</protein>
<dbReference type="InterPro" id="IPR020892">
    <property type="entry name" value="Cyclophilin-type_PPIase_CS"/>
</dbReference>
<evidence type="ECO:0000256" key="3">
    <source>
        <dbReference type="ARBA" id="ARBA00023110"/>
    </source>
</evidence>
<sequence length="234" mass="26323">MRKALLILLLLPLLAVGQNRKKKDYLVTLSTSFGQMRFVLHDQTPKHKANFIRLVDSSYYDGLLFHRIIEKFMIQGGDPDSRTAVAGQELGNGDIGYLVPAEFVPTLFHKKGAIGAARDDRPDKASSAVQFYIVQGRVWTDADLQKQIDRGLARGAKHDFTDDQKQVYKTLGGTPHLDGNYTVFGQVIDGLAVVDSIAKQPRNPKDRPLADIKMTMKGEWVKKKRITKQYGYVY</sequence>
<evidence type="ECO:0000256" key="4">
    <source>
        <dbReference type="ARBA" id="ARBA00023235"/>
    </source>
</evidence>
<keyword evidence="3 5" id="KW-0697">Rotamase</keyword>
<gene>
    <name evidence="7" type="ORF">J2I48_18785</name>
</gene>
<dbReference type="PANTHER" id="PTHR45625">
    <property type="entry name" value="PEPTIDYL-PROLYL CIS-TRANS ISOMERASE-RELATED"/>
    <property type="match status" value="1"/>
</dbReference>
<keyword evidence="8" id="KW-1185">Reference proteome</keyword>
<dbReference type="SUPFAM" id="SSF50891">
    <property type="entry name" value="Cyclophilin-like"/>
    <property type="match status" value="1"/>
</dbReference>
<dbReference type="InterPro" id="IPR029000">
    <property type="entry name" value="Cyclophilin-like_dom_sf"/>
</dbReference>
<dbReference type="PRINTS" id="PR00153">
    <property type="entry name" value="CSAPPISMRASE"/>
</dbReference>
<comment type="caution">
    <text evidence="7">The sequence shown here is derived from an EMBL/GenBank/DDBJ whole genome shotgun (WGS) entry which is preliminary data.</text>
</comment>
<dbReference type="Gene3D" id="2.40.100.10">
    <property type="entry name" value="Cyclophilin-like"/>
    <property type="match status" value="1"/>
</dbReference>
<dbReference type="GO" id="GO:0006457">
    <property type="term" value="P:protein folding"/>
    <property type="evidence" value="ECO:0007669"/>
    <property type="project" value="InterPro"/>
</dbReference>
<dbReference type="InterPro" id="IPR044666">
    <property type="entry name" value="Cyclophilin_A-like"/>
</dbReference>
<dbReference type="PANTHER" id="PTHR45625:SF4">
    <property type="entry name" value="PEPTIDYLPROLYL ISOMERASE DOMAIN AND WD REPEAT-CONTAINING PROTEIN 1"/>
    <property type="match status" value="1"/>
</dbReference>
<dbReference type="PROSITE" id="PS00170">
    <property type="entry name" value="CSA_PPIASE_1"/>
    <property type="match status" value="1"/>
</dbReference>
<dbReference type="Pfam" id="PF00160">
    <property type="entry name" value="Pro_isomerase"/>
    <property type="match status" value="1"/>
</dbReference>
<dbReference type="EC" id="5.2.1.8" evidence="5"/>
<dbReference type="InterPro" id="IPR024936">
    <property type="entry name" value="Cyclophilin-type_PPIase"/>
</dbReference>
<comment type="catalytic activity">
    <reaction evidence="5">
        <text>[protein]-peptidylproline (omega=180) = [protein]-peptidylproline (omega=0)</text>
        <dbReference type="Rhea" id="RHEA:16237"/>
        <dbReference type="Rhea" id="RHEA-COMP:10747"/>
        <dbReference type="Rhea" id="RHEA-COMP:10748"/>
        <dbReference type="ChEBI" id="CHEBI:83833"/>
        <dbReference type="ChEBI" id="CHEBI:83834"/>
        <dbReference type="EC" id="5.2.1.8"/>
    </reaction>
</comment>
<comment type="similarity">
    <text evidence="2 5">Belongs to the cyclophilin-type PPIase family.</text>
</comment>
<accession>A0A939GAH3</accession>
<keyword evidence="4 5" id="KW-0413">Isomerase</keyword>
<evidence type="ECO:0000259" key="6">
    <source>
        <dbReference type="PROSITE" id="PS50072"/>
    </source>
</evidence>
<organism evidence="7 8">
    <name type="scientific">Fibrella aquatilis</name>
    <dbReference type="NCBI Taxonomy" id="2817059"/>
    <lineage>
        <taxon>Bacteria</taxon>
        <taxon>Pseudomonadati</taxon>
        <taxon>Bacteroidota</taxon>
        <taxon>Cytophagia</taxon>
        <taxon>Cytophagales</taxon>
        <taxon>Spirosomataceae</taxon>
        <taxon>Fibrella</taxon>
    </lineage>
</organism>
<dbReference type="RefSeq" id="WP_207337026.1">
    <property type="nucleotide sequence ID" value="NZ_JAFMYU010000016.1"/>
</dbReference>
<dbReference type="PIRSF" id="PIRSF001467">
    <property type="entry name" value="Peptidylpro_ismrse"/>
    <property type="match status" value="1"/>
</dbReference>
<reference evidence="7 8" key="1">
    <citation type="submission" date="2021-03" db="EMBL/GenBank/DDBJ databases">
        <title>Fibrella sp. HMF5036 genome sequencing and assembly.</title>
        <authorList>
            <person name="Kang H."/>
            <person name="Kim H."/>
            <person name="Bae S."/>
            <person name="Joh K."/>
        </authorList>
    </citation>
    <scope>NUCLEOTIDE SEQUENCE [LARGE SCALE GENOMIC DNA]</scope>
    <source>
        <strain evidence="7 8">HMF5036</strain>
    </source>
</reference>
<proteinExistence type="inferred from homology"/>
<feature type="domain" description="PPIase cyclophilin-type" evidence="6">
    <location>
        <begin position="34"/>
        <end position="219"/>
    </location>
</feature>
<evidence type="ECO:0000256" key="1">
    <source>
        <dbReference type="ARBA" id="ARBA00002388"/>
    </source>
</evidence>
<dbReference type="InterPro" id="IPR002130">
    <property type="entry name" value="Cyclophilin-type_PPIase_dom"/>
</dbReference>
<dbReference type="PROSITE" id="PS50072">
    <property type="entry name" value="CSA_PPIASE_2"/>
    <property type="match status" value="1"/>
</dbReference>
<name>A0A939GAH3_9BACT</name>
<evidence type="ECO:0000313" key="8">
    <source>
        <dbReference type="Proteomes" id="UP000664795"/>
    </source>
</evidence>
<dbReference type="Proteomes" id="UP000664795">
    <property type="component" value="Unassembled WGS sequence"/>
</dbReference>
<dbReference type="CDD" id="cd00317">
    <property type="entry name" value="cyclophilin"/>
    <property type="match status" value="1"/>
</dbReference>